<evidence type="ECO:0000313" key="1">
    <source>
        <dbReference type="EMBL" id="KAI5424706.1"/>
    </source>
</evidence>
<dbReference type="Proteomes" id="UP001058974">
    <property type="component" value="Chromosome 3"/>
</dbReference>
<dbReference type="PANTHER" id="PTHR33710:SF77">
    <property type="entry name" value="DNASE I-LIKE SUPERFAMILY PROTEIN"/>
    <property type="match status" value="1"/>
</dbReference>
<organism evidence="1 2">
    <name type="scientific">Pisum sativum</name>
    <name type="common">Garden pea</name>
    <name type="synonym">Lathyrus oleraceus</name>
    <dbReference type="NCBI Taxonomy" id="3888"/>
    <lineage>
        <taxon>Eukaryota</taxon>
        <taxon>Viridiplantae</taxon>
        <taxon>Streptophyta</taxon>
        <taxon>Embryophyta</taxon>
        <taxon>Tracheophyta</taxon>
        <taxon>Spermatophyta</taxon>
        <taxon>Magnoliopsida</taxon>
        <taxon>eudicotyledons</taxon>
        <taxon>Gunneridae</taxon>
        <taxon>Pentapetalae</taxon>
        <taxon>rosids</taxon>
        <taxon>fabids</taxon>
        <taxon>Fabales</taxon>
        <taxon>Fabaceae</taxon>
        <taxon>Papilionoideae</taxon>
        <taxon>50 kb inversion clade</taxon>
        <taxon>NPAAA clade</taxon>
        <taxon>Hologalegina</taxon>
        <taxon>IRL clade</taxon>
        <taxon>Fabeae</taxon>
        <taxon>Lathyrus</taxon>
    </lineage>
</organism>
<protein>
    <submittedName>
        <fullName evidence="1">Uncharacterized protein</fullName>
    </submittedName>
</protein>
<dbReference type="AlphaFoldDB" id="A0A9D4XP12"/>
<proteinExistence type="predicted"/>
<dbReference type="PANTHER" id="PTHR33710">
    <property type="entry name" value="BNAC02G09200D PROTEIN"/>
    <property type="match status" value="1"/>
</dbReference>
<name>A0A9D4XP12_PEA</name>
<gene>
    <name evidence="1" type="ORF">KIW84_030769</name>
</gene>
<dbReference type="EMBL" id="JAMSHJ010000003">
    <property type="protein sequence ID" value="KAI5424706.1"/>
    <property type="molecule type" value="Genomic_DNA"/>
</dbReference>
<comment type="caution">
    <text evidence="1">The sequence shown here is derived from an EMBL/GenBank/DDBJ whole genome shotgun (WGS) entry which is preliminary data.</text>
</comment>
<dbReference type="Gramene" id="Psat03G0076900-T1">
    <property type="protein sequence ID" value="KAI5424706.1"/>
    <property type="gene ID" value="KIW84_030769"/>
</dbReference>
<keyword evidence="2" id="KW-1185">Reference proteome</keyword>
<dbReference type="InterPro" id="IPR011004">
    <property type="entry name" value="Trimer_LpxA-like_sf"/>
</dbReference>
<evidence type="ECO:0000313" key="2">
    <source>
        <dbReference type="Proteomes" id="UP001058974"/>
    </source>
</evidence>
<reference evidence="1 2" key="1">
    <citation type="journal article" date="2022" name="Nat. Genet.">
        <title>Improved pea reference genome and pan-genome highlight genomic features and evolutionary characteristics.</title>
        <authorList>
            <person name="Yang T."/>
            <person name="Liu R."/>
            <person name="Luo Y."/>
            <person name="Hu S."/>
            <person name="Wang D."/>
            <person name="Wang C."/>
            <person name="Pandey M.K."/>
            <person name="Ge S."/>
            <person name="Xu Q."/>
            <person name="Li N."/>
            <person name="Li G."/>
            <person name="Huang Y."/>
            <person name="Saxena R.K."/>
            <person name="Ji Y."/>
            <person name="Li M."/>
            <person name="Yan X."/>
            <person name="He Y."/>
            <person name="Liu Y."/>
            <person name="Wang X."/>
            <person name="Xiang C."/>
            <person name="Varshney R.K."/>
            <person name="Ding H."/>
            <person name="Gao S."/>
            <person name="Zong X."/>
        </authorList>
    </citation>
    <scope>NUCLEOTIDE SEQUENCE [LARGE SCALE GENOMIC DNA]</scope>
    <source>
        <strain evidence="1 2">cv. Zhongwan 6</strain>
    </source>
</reference>
<accession>A0A9D4XP12</accession>
<dbReference type="SUPFAM" id="SSF51161">
    <property type="entry name" value="Trimeric LpxA-like enzymes"/>
    <property type="match status" value="1"/>
</dbReference>
<sequence length="459" mass="52173">MSLMRGQDSLFFVNIEYENLPLFCYVCKVVRHSLDSCRKSSKAHLNNDLGNKKGPAQMYVQINNNVVMQDFVHVSTIADLNHVSGKNVVQDAHVSADAWVIQNDCNIVVHSQVLANFVVVENQVVVEKIHVLLGPVLEAVNNNFVGSSNEDLNDSPLEPLSFTLIRNKNKKKKLKLACGYITRSKFFFGDFNVILGALEHLGASSLARLPIQDFQDWTDINGLLHLDTIGAYYTRSNGILGSANMPRRLGKAICNMDWFSTFNQTSCCSLTKVRFDHFPLLLNFNNFVSSNACQFKFQRMWIVHPLCLNVVKSSCTLKVSSCPMFVLSKKLKFLKNNLKIWNKETFGNVHHLVSDAEDELNLVQAKIRYDGYSDNLRTVEKDCMNKLKEALHKEHLFWKEKAKVNWNLEGDKNTIFFHKIALIKEIVHSPSERSVRLARAKKMKARLAKLPVRLAKVSS</sequence>